<accession>A0ABV2WKU4</accession>
<sequence>MNRNAISAVRGKLWRFAVSRAVPAVFAVVVSLGLMASPAHAGPATPAPLPSAGCSVPQPRPGTEAVLFGSRGISGVYGRDIPAGTDRPLPVVLDLHGYLEPAFIQYTSTELGAYGRSHGFVTITPQLLRPGLPRWDFGSGSADIGYLADLLTEVESTVCVDTRRIYATGLSMGGFTTSSLGCQLADRIAAIAPVAGLADFAWCTPARPMPVIALHGTADPIVAYEGGTGPNARLLPSPDGSGSADPAHRAPEVEGPGPHSVPENAAAWARRNGCASEPVERQVTGDVILSAYPCPAGAEVQLWSVIGGGHLWFGTPSVIFPAALVGSDTESISATTLIWDFFRAHALN</sequence>
<name>A0ABV2WKU4_9NOCA</name>
<feature type="region of interest" description="Disordered" evidence="8">
    <location>
        <begin position="229"/>
        <end position="263"/>
    </location>
</feature>
<evidence type="ECO:0000256" key="6">
    <source>
        <dbReference type="ARBA" id="ARBA00023277"/>
    </source>
</evidence>
<evidence type="ECO:0000256" key="1">
    <source>
        <dbReference type="ARBA" id="ARBA00004613"/>
    </source>
</evidence>
<dbReference type="InterPro" id="IPR043595">
    <property type="entry name" value="FaeB/C/D"/>
</dbReference>
<dbReference type="PANTHER" id="PTHR38050">
    <property type="match status" value="1"/>
</dbReference>
<evidence type="ECO:0000256" key="8">
    <source>
        <dbReference type="SAM" id="MobiDB-lite"/>
    </source>
</evidence>
<evidence type="ECO:0000256" key="7">
    <source>
        <dbReference type="ARBA" id="ARBA00023326"/>
    </source>
</evidence>
<protein>
    <recommendedName>
        <fullName evidence="12">Polyhydroxybutyrate depolymerase</fullName>
    </recommendedName>
</protein>
<gene>
    <name evidence="10" type="ORF">ABZ510_06535</name>
</gene>
<keyword evidence="2" id="KW-0964">Secreted</keyword>
<organism evidence="10 11">
    <name type="scientific">Nocardia rhamnosiphila</name>
    <dbReference type="NCBI Taxonomy" id="426716"/>
    <lineage>
        <taxon>Bacteria</taxon>
        <taxon>Bacillati</taxon>
        <taxon>Actinomycetota</taxon>
        <taxon>Actinomycetes</taxon>
        <taxon>Mycobacteriales</taxon>
        <taxon>Nocardiaceae</taxon>
        <taxon>Nocardia</taxon>
    </lineage>
</organism>
<dbReference type="SUPFAM" id="SSF53474">
    <property type="entry name" value="alpha/beta-Hydrolases"/>
    <property type="match status" value="1"/>
</dbReference>
<evidence type="ECO:0000256" key="4">
    <source>
        <dbReference type="ARBA" id="ARBA00022729"/>
    </source>
</evidence>
<keyword evidence="7" id="KW-0624">Polysaccharide degradation</keyword>
<keyword evidence="4 9" id="KW-0732">Signal</keyword>
<comment type="subcellular location">
    <subcellularLocation>
        <location evidence="1">Secreted</location>
    </subcellularLocation>
</comment>
<keyword evidence="3" id="KW-0858">Xylan degradation</keyword>
<comment type="caution">
    <text evidence="10">The sequence shown here is derived from an EMBL/GenBank/DDBJ whole genome shotgun (WGS) entry which is preliminary data.</text>
</comment>
<evidence type="ECO:0008006" key="12">
    <source>
        <dbReference type="Google" id="ProtNLM"/>
    </source>
</evidence>
<keyword evidence="6" id="KW-0119">Carbohydrate metabolism</keyword>
<dbReference type="Proteomes" id="UP001550628">
    <property type="component" value="Unassembled WGS sequence"/>
</dbReference>
<dbReference type="PANTHER" id="PTHR38050:SF2">
    <property type="entry name" value="FERULOYL ESTERASE C-RELATED"/>
    <property type="match status" value="1"/>
</dbReference>
<evidence type="ECO:0000256" key="2">
    <source>
        <dbReference type="ARBA" id="ARBA00022525"/>
    </source>
</evidence>
<feature type="chain" id="PRO_5046593318" description="Polyhydroxybutyrate depolymerase" evidence="9">
    <location>
        <begin position="42"/>
        <end position="348"/>
    </location>
</feature>
<dbReference type="RefSeq" id="WP_356953598.1">
    <property type="nucleotide sequence ID" value="NZ_JBEYBD010000001.1"/>
</dbReference>
<evidence type="ECO:0000256" key="5">
    <source>
        <dbReference type="ARBA" id="ARBA00022801"/>
    </source>
</evidence>
<evidence type="ECO:0000313" key="10">
    <source>
        <dbReference type="EMBL" id="MEU1951501.1"/>
    </source>
</evidence>
<keyword evidence="5" id="KW-0378">Hydrolase</keyword>
<reference evidence="10 11" key="1">
    <citation type="submission" date="2024-06" db="EMBL/GenBank/DDBJ databases">
        <title>The Natural Products Discovery Center: Release of the First 8490 Sequenced Strains for Exploring Actinobacteria Biosynthetic Diversity.</title>
        <authorList>
            <person name="Kalkreuter E."/>
            <person name="Kautsar S.A."/>
            <person name="Yang D."/>
            <person name="Bader C.D."/>
            <person name="Teijaro C.N."/>
            <person name="Fluegel L."/>
            <person name="Davis C.M."/>
            <person name="Simpson J.R."/>
            <person name="Lauterbach L."/>
            <person name="Steele A.D."/>
            <person name="Gui C."/>
            <person name="Meng S."/>
            <person name="Li G."/>
            <person name="Viehrig K."/>
            <person name="Ye F."/>
            <person name="Su P."/>
            <person name="Kiefer A.F."/>
            <person name="Nichols A."/>
            <person name="Cepeda A.J."/>
            <person name="Yan W."/>
            <person name="Fan B."/>
            <person name="Jiang Y."/>
            <person name="Adhikari A."/>
            <person name="Zheng C.-J."/>
            <person name="Schuster L."/>
            <person name="Cowan T.M."/>
            <person name="Smanski M.J."/>
            <person name="Chevrette M.G."/>
            <person name="De Carvalho L.P.S."/>
            <person name="Shen B."/>
        </authorList>
    </citation>
    <scope>NUCLEOTIDE SEQUENCE [LARGE SCALE GENOMIC DNA]</scope>
    <source>
        <strain evidence="10 11">NPDC019708</strain>
    </source>
</reference>
<feature type="signal peptide" evidence="9">
    <location>
        <begin position="1"/>
        <end position="41"/>
    </location>
</feature>
<evidence type="ECO:0000256" key="3">
    <source>
        <dbReference type="ARBA" id="ARBA00022651"/>
    </source>
</evidence>
<dbReference type="Gene3D" id="3.40.50.1820">
    <property type="entry name" value="alpha/beta hydrolase"/>
    <property type="match status" value="1"/>
</dbReference>
<dbReference type="InterPro" id="IPR029058">
    <property type="entry name" value="AB_hydrolase_fold"/>
</dbReference>
<dbReference type="EMBL" id="JBEYBF010000003">
    <property type="protein sequence ID" value="MEU1951501.1"/>
    <property type="molecule type" value="Genomic_DNA"/>
</dbReference>
<evidence type="ECO:0000313" key="11">
    <source>
        <dbReference type="Proteomes" id="UP001550628"/>
    </source>
</evidence>
<evidence type="ECO:0000256" key="9">
    <source>
        <dbReference type="SAM" id="SignalP"/>
    </source>
</evidence>
<proteinExistence type="predicted"/>
<keyword evidence="11" id="KW-1185">Reference proteome</keyword>